<dbReference type="PANTHER" id="PTHR10681">
    <property type="entry name" value="THIOREDOXIN PEROXIDASE"/>
    <property type="match status" value="1"/>
</dbReference>
<evidence type="ECO:0000256" key="8">
    <source>
        <dbReference type="PIRSR" id="PIRSR000239-1"/>
    </source>
</evidence>
<dbReference type="Pfam" id="PF00578">
    <property type="entry name" value="AhpC-TSA"/>
    <property type="match status" value="1"/>
</dbReference>
<comment type="caution">
    <text evidence="10">The sequence shown here is derived from an EMBL/GenBank/DDBJ whole genome shotgun (WGS) entry which is preliminary data.</text>
</comment>
<dbReference type="PIRSF" id="PIRSF000239">
    <property type="entry name" value="AHPC"/>
    <property type="match status" value="1"/>
</dbReference>
<dbReference type="HAMAP" id="MF_00401">
    <property type="entry name" value="Peroxiredoxin"/>
    <property type="match status" value="1"/>
</dbReference>
<accession>A0A4E0PYE4</accession>
<dbReference type="InterPro" id="IPR019479">
    <property type="entry name" value="Peroxiredoxin_C"/>
</dbReference>
<evidence type="ECO:0000256" key="2">
    <source>
        <dbReference type="ARBA" id="ARBA00022490"/>
    </source>
</evidence>
<feature type="disulfide bond" description="Interchain (with Cys-234); in linked form" evidence="7">
    <location>
        <position position="44"/>
    </location>
</feature>
<keyword evidence="11" id="KW-1185">Reference proteome</keyword>
<dbReference type="Pfam" id="PF10417">
    <property type="entry name" value="1-cysPrx_C"/>
    <property type="match status" value="1"/>
</dbReference>
<dbReference type="InterPro" id="IPR022915">
    <property type="entry name" value="Peroxiredoxin_TDXH"/>
</dbReference>
<comment type="function">
    <text evidence="7">Thiol-specific peroxidase that catalyzes the reduction of hydrogen peroxide and organic hydroperoxides to water and alcohols, respectively. Plays a role in cell protection against oxidative stress by detoxifying peroxides.</text>
</comment>
<evidence type="ECO:0000313" key="11">
    <source>
        <dbReference type="Proteomes" id="UP000297295"/>
    </source>
</evidence>
<dbReference type="Gene3D" id="3.30.1020.10">
    <property type="entry name" value="Antioxidant, Horf6, Chain A, domain2"/>
    <property type="match status" value="1"/>
</dbReference>
<feature type="disulfide bond" description="Interchain (with Cys-44); in linked form" evidence="7">
    <location>
        <position position="234"/>
    </location>
</feature>
<dbReference type="SUPFAM" id="SSF52833">
    <property type="entry name" value="Thioredoxin-like"/>
    <property type="match status" value="1"/>
</dbReference>
<evidence type="ECO:0000256" key="4">
    <source>
        <dbReference type="ARBA" id="ARBA00022862"/>
    </source>
</evidence>
<comment type="subcellular location">
    <subcellularLocation>
        <location evidence="7">Cytoplasm</location>
    </subcellularLocation>
</comment>
<reference evidence="10 11" key="1">
    <citation type="submission" date="2017-11" db="EMBL/GenBank/DDBJ databases">
        <title>Isolation and Characterization of Methanogenic Archaea from Saline Meromictic Lake at Siberia.</title>
        <authorList>
            <person name="Shen Y."/>
            <person name="Huang H.-H."/>
            <person name="Lai M.-C."/>
            <person name="Chen S.-C."/>
        </authorList>
    </citation>
    <scope>NUCLEOTIDE SEQUENCE [LARGE SCALE GENOMIC DNA]</scope>
    <source>
        <strain evidence="10 11">SY-01</strain>
    </source>
</reference>
<dbReference type="RefSeq" id="WP_135389121.1">
    <property type="nucleotide sequence ID" value="NZ_PGGK01000003.1"/>
</dbReference>
<dbReference type="InterPro" id="IPR013766">
    <property type="entry name" value="Thioredoxin_domain"/>
</dbReference>
<dbReference type="GO" id="GO:0008379">
    <property type="term" value="F:thioredoxin peroxidase activity"/>
    <property type="evidence" value="ECO:0007669"/>
    <property type="project" value="TreeGrafter"/>
</dbReference>
<dbReference type="GO" id="GO:0033554">
    <property type="term" value="P:cellular response to stress"/>
    <property type="evidence" value="ECO:0007669"/>
    <property type="project" value="TreeGrafter"/>
</dbReference>
<sequence>MPLIGDDAPSFRARTTLGVVDFPEDYKGKWVIFFSHPGDFTPVCTTEFIRFATMQQEFRELNAELLGLSVDSNQSHIAWLEAIREKIEYKDLKNIDVMFPVIEDMSLEVARNYGMIHPHSNNTPEELLERFERSGGKLSLQQFSTETIRATFIIDPQAKIRAMLYYPFSNGRNIYEIKRLLQAIQKFDNDHVYTPENWHPGEDVIVPNPSTWVETKERQERVKESDSCKPWFLCMKKDKQE</sequence>
<feature type="active site" description="Cysteine sulfenic acid (-SOH) intermediate" evidence="7">
    <location>
        <position position="44"/>
    </location>
</feature>
<proteinExistence type="inferred from homology"/>
<dbReference type="AlphaFoldDB" id="A0A4E0PYE4"/>
<keyword evidence="6 7" id="KW-0676">Redox-active center</keyword>
<dbReference type="InterPro" id="IPR024706">
    <property type="entry name" value="Peroxiredoxin_AhpC-typ"/>
</dbReference>
<evidence type="ECO:0000256" key="3">
    <source>
        <dbReference type="ARBA" id="ARBA00022559"/>
    </source>
</evidence>
<dbReference type="Gene3D" id="3.40.30.10">
    <property type="entry name" value="Glutaredoxin"/>
    <property type="match status" value="1"/>
</dbReference>
<keyword evidence="3 7" id="KW-0575">Peroxidase</keyword>
<dbReference type="PROSITE" id="PS51352">
    <property type="entry name" value="THIOREDOXIN_2"/>
    <property type="match status" value="1"/>
</dbReference>
<protein>
    <recommendedName>
        <fullName evidence="7">Peroxiredoxin</fullName>
        <ecNumber evidence="7">1.11.1.24</ecNumber>
    </recommendedName>
    <alternativeName>
        <fullName evidence="7">Thioredoxin peroxidase</fullName>
    </alternativeName>
    <alternativeName>
        <fullName evidence="7">Thioredoxin-dependent peroxiredoxin</fullName>
    </alternativeName>
</protein>
<feature type="domain" description="Thioredoxin" evidence="9">
    <location>
        <begin position="2"/>
        <end position="186"/>
    </location>
</feature>
<dbReference type="PANTHER" id="PTHR10681:SF128">
    <property type="entry name" value="THIOREDOXIN-DEPENDENT PEROXIDE REDUCTASE, MITOCHONDRIAL"/>
    <property type="match status" value="1"/>
</dbReference>
<evidence type="ECO:0000313" key="10">
    <source>
        <dbReference type="EMBL" id="TGC10549.1"/>
    </source>
</evidence>
<keyword evidence="2 7" id="KW-0963">Cytoplasm</keyword>
<organism evidence="10 11">
    <name type="scientific">Methanolobus halotolerans</name>
    <dbReference type="NCBI Taxonomy" id="2052935"/>
    <lineage>
        <taxon>Archaea</taxon>
        <taxon>Methanobacteriati</taxon>
        <taxon>Methanobacteriota</taxon>
        <taxon>Stenosarchaea group</taxon>
        <taxon>Methanomicrobia</taxon>
        <taxon>Methanosarcinales</taxon>
        <taxon>Methanosarcinaceae</taxon>
        <taxon>Methanolobus</taxon>
    </lineage>
</organism>
<dbReference type="GO" id="GO:0005829">
    <property type="term" value="C:cytosol"/>
    <property type="evidence" value="ECO:0007669"/>
    <property type="project" value="TreeGrafter"/>
</dbReference>
<feature type="active site" description="Cysteine sulfenic acid (-SOH) intermediate; for peroxidase activity" evidence="8">
    <location>
        <position position="44"/>
    </location>
</feature>
<evidence type="ECO:0000256" key="7">
    <source>
        <dbReference type="HAMAP-Rule" id="MF_00401"/>
    </source>
</evidence>
<name>A0A4E0PYE4_9EURY</name>
<dbReference type="InterPro" id="IPR036249">
    <property type="entry name" value="Thioredoxin-like_sf"/>
</dbReference>
<dbReference type="EC" id="1.11.1.24" evidence="7"/>
<evidence type="ECO:0000259" key="9">
    <source>
        <dbReference type="PROSITE" id="PS51352"/>
    </source>
</evidence>
<comment type="miscellaneous">
    <text evidence="7">The active site is a conserved redox-active cysteine residue, the peroxidatic cysteine (C(P)), which makes the nucleophilic attack on the peroxide substrate. The peroxide oxidizes the C(P)-SH to cysteine sulfenic acid (C(P)-SOH), which then reacts with another cysteine residue, the resolving cysteine (C(R)), to form a disulfide bridge. The disulfide is subsequently reduced by an appropriate electron donor to complete the catalytic cycle. Although the primary sequence of this enzyme is similar to those of the 1-Cys Prx6 enzymes, its catalytic properties resemble those of the typical 2-Cys Prxs and C(R) is provided by the other dimeric subunit to form an intersubunit disulfide. The disulfide is subsequently reduced by thioredoxin.</text>
</comment>
<keyword evidence="7" id="KW-1015">Disulfide bond</keyword>
<dbReference type="EMBL" id="PGGK01000003">
    <property type="protein sequence ID" value="TGC10549.1"/>
    <property type="molecule type" value="Genomic_DNA"/>
</dbReference>
<dbReference type="GO" id="GO:0042744">
    <property type="term" value="P:hydrogen peroxide catabolic process"/>
    <property type="evidence" value="ECO:0007669"/>
    <property type="project" value="TreeGrafter"/>
</dbReference>
<comment type="similarity">
    <text evidence="1">Belongs to the peroxiredoxin family. AhpC/Prx1 subfamily.</text>
</comment>
<comment type="similarity">
    <text evidence="7">Belongs to the peroxiredoxin family. Prx6 subfamily.</text>
</comment>
<evidence type="ECO:0000256" key="1">
    <source>
        <dbReference type="ARBA" id="ARBA00009796"/>
    </source>
</evidence>
<keyword evidence="5 7" id="KW-0560">Oxidoreductase</keyword>
<feature type="binding site" evidence="7">
    <location>
        <position position="149"/>
    </location>
    <ligand>
        <name>substrate</name>
    </ligand>
</feature>
<dbReference type="Proteomes" id="UP000297295">
    <property type="component" value="Unassembled WGS sequence"/>
</dbReference>
<keyword evidence="4 7" id="KW-0049">Antioxidant</keyword>
<gene>
    <name evidence="10" type="ORF">CUN85_03390</name>
</gene>
<dbReference type="OrthoDB" id="6924at2157"/>
<dbReference type="GO" id="GO:0006979">
    <property type="term" value="P:response to oxidative stress"/>
    <property type="evidence" value="ECO:0007669"/>
    <property type="project" value="TreeGrafter"/>
</dbReference>
<evidence type="ECO:0000256" key="6">
    <source>
        <dbReference type="ARBA" id="ARBA00023284"/>
    </source>
</evidence>
<dbReference type="InterPro" id="IPR050217">
    <property type="entry name" value="Peroxiredoxin"/>
</dbReference>
<dbReference type="InterPro" id="IPR000866">
    <property type="entry name" value="AhpC/TSA"/>
</dbReference>
<dbReference type="GO" id="GO:0045454">
    <property type="term" value="P:cell redox homeostasis"/>
    <property type="evidence" value="ECO:0007669"/>
    <property type="project" value="TreeGrafter"/>
</dbReference>
<comment type="subunit">
    <text evidence="7">Homodecamer. Pentamer of dimers that assemble into a ring structure.</text>
</comment>
<feature type="disulfide bond" description="Alternate" evidence="7">
    <location>
        <begin position="228"/>
        <end position="234"/>
    </location>
</feature>
<evidence type="ECO:0000256" key="5">
    <source>
        <dbReference type="ARBA" id="ARBA00023002"/>
    </source>
</evidence>
<comment type="catalytic activity">
    <reaction evidence="7">
        <text>a hydroperoxide + [thioredoxin]-dithiol = an alcohol + [thioredoxin]-disulfide + H2O</text>
        <dbReference type="Rhea" id="RHEA:62620"/>
        <dbReference type="Rhea" id="RHEA-COMP:10698"/>
        <dbReference type="Rhea" id="RHEA-COMP:10700"/>
        <dbReference type="ChEBI" id="CHEBI:15377"/>
        <dbReference type="ChEBI" id="CHEBI:29950"/>
        <dbReference type="ChEBI" id="CHEBI:30879"/>
        <dbReference type="ChEBI" id="CHEBI:35924"/>
        <dbReference type="ChEBI" id="CHEBI:50058"/>
        <dbReference type="EC" id="1.11.1.24"/>
    </reaction>
</comment>